<evidence type="ECO:0000313" key="1">
    <source>
        <dbReference type="EMBL" id="RCH54480.1"/>
    </source>
</evidence>
<dbReference type="SUPFAM" id="SSF159275">
    <property type="entry name" value="PA1994-like"/>
    <property type="match status" value="1"/>
</dbReference>
<dbReference type="EMBL" id="QGDC01000006">
    <property type="protein sequence ID" value="RCH54480.1"/>
    <property type="molecule type" value="Genomic_DNA"/>
</dbReference>
<dbReference type="Pfam" id="PF06475">
    <property type="entry name" value="Glycolipid_bind"/>
    <property type="match status" value="1"/>
</dbReference>
<evidence type="ECO:0000313" key="2">
    <source>
        <dbReference type="Proteomes" id="UP000253209"/>
    </source>
</evidence>
<organism evidence="1 2">
    <name type="scientific">Mucilaginibacter hurinus</name>
    <dbReference type="NCBI Taxonomy" id="2201324"/>
    <lineage>
        <taxon>Bacteria</taxon>
        <taxon>Pseudomonadati</taxon>
        <taxon>Bacteroidota</taxon>
        <taxon>Sphingobacteriia</taxon>
        <taxon>Sphingobacteriales</taxon>
        <taxon>Sphingobacteriaceae</taxon>
        <taxon>Mucilaginibacter</taxon>
    </lineage>
</organism>
<name>A0A367GMD2_9SPHI</name>
<sequence length="193" mass="21776">MVHQLSWQGNGDFVTLENCTITIGHDSIYIESLLKGVLKALPFNAAYHITTDSQWRTMAFTIDYTWGNDTTHLNYSSDTQGNWLTTSKEQPQLTGCIEIDFTATPFTNTLAINRLNLTIGQSTEIKVLYIDVEKDTVSSTRQIYTRIDQSTYHFATEGFESEFSLMSSGLLNITPGCLLKFKLSITPNINRQN</sequence>
<dbReference type="Proteomes" id="UP000253209">
    <property type="component" value="Unassembled WGS sequence"/>
</dbReference>
<protein>
    <submittedName>
        <fullName evidence="1">Uncharacterized protein</fullName>
    </submittedName>
</protein>
<proteinExistence type="predicted"/>
<dbReference type="AlphaFoldDB" id="A0A367GMD2"/>
<dbReference type="OrthoDB" id="9814791at2"/>
<gene>
    <name evidence="1" type="ORF">DJ568_11695</name>
</gene>
<dbReference type="InterPro" id="IPR009467">
    <property type="entry name" value="Glycolipid-bd_prot_put"/>
</dbReference>
<accession>A0A367GMD2</accession>
<keyword evidence="2" id="KW-1185">Reference proteome</keyword>
<comment type="caution">
    <text evidence="1">The sequence shown here is derived from an EMBL/GenBank/DDBJ whole genome shotgun (WGS) entry which is preliminary data.</text>
</comment>
<dbReference type="RefSeq" id="WP_114005464.1">
    <property type="nucleotide sequence ID" value="NZ_QGDC01000006.1"/>
</dbReference>
<reference evidence="1 2" key="1">
    <citation type="submission" date="2018-05" db="EMBL/GenBank/DDBJ databases">
        <title>Mucilaginibacter hurinus sp. nov., isolated from briquette warehouse soil.</title>
        <authorList>
            <person name="Choi L."/>
        </authorList>
    </citation>
    <scope>NUCLEOTIDE SEQUENCE [LARGE SCALE GENOMIC DNA]</scope>
    <source>
        <strain evidence="1 2">ZR32</strain>
    </source>
</reference>